<evidence type="ECO:0000313" key="4">
    <source>
        <dbReference type="EMBL" id="AXK81192.1"/>
    </source>
</evidence>
<dbReference type="SUPFAM" id="SSF51419">
    <property type="entry name" value="PLP-binding barrel"/>
    <property type="match status" value="1"/>
</dbReference>
<dbReference type="KEGG" id="ptaw:DW352_12110"/>
<evidence type="ECO:0000313" key="5">
    <source>
        <dbReference type="Proteomes" id="UP000254889"/>
    </source>
</evidence>
<dbReference type="OrthoDB" id="9802241at2"/>
<evidence type="ECO:0000259" key="3">
    <source>
        <dbReference type="Pfam" id="PF02784"/>
    </source>
</evidence>
<accession>A0A345ZW95</accession>
<proteinExistence type="predicted"/>
<protein>
    <submittedName>
        <fullName evidence="4">Diaminopimelate decarboxylase</fullName>
    </submittedName>
</protein>
<evidence type="ECO:0000256" key="1">
    <source>
        <dbReference type="ARBA" id="ARBA00001933"/>
    </source>
</evidence>
<dbReference type="InterPro" id="IPR009006">
    <property type="entry name" value="Ala_racemase/Decarboxylase_C"/>
</dbReference>
<dbReference type="PANTHER" id="PTHR43727">
    <property type="entry name" value="DIAMINOPIMELATE DECARBOXYLASE"/>
    <property type="match status" value="1"/>
</dbReference>
<sequence>MSETYGTPTISSELGRSPEAAVDRNYYSRGGFVPPLPAIDGVEVQGLVRSFGSPLFVFSEHDMREKARRARDAFGSRYKKTSFAWSYKTNYLNAVCQIFHSEGWQAEVVSQFEYEKARKLGIAGKDIIFNGPHKTRDTLERALSDGAVVQIDNWDELNVIEDIVARFKKPAQVGIRTWFDCGIRPIWTKFGFALANGEAARAAIRVVKNPKLVLHTLHTHIGTYILLPEAYRLAAQNLVALREQILLDSNHLVPCLNLGGGFPSYSLLHGMPRPAEHVIKPVEEYADAITGVLNKLPEKKRPLLRLELGRHLVDEAGYLLTTVVATKGHDRPPPASTDLSARAAKEWQIMQEDSKRGLVIDAGINFLYTAAWFEIGVWPSRLVNSQTTPTRLYGDLCMAIDVVRETVDLPMLDVGDVLTLHPVGAYNLAQSMQFIDYRPAVVLINRDGKPELIRRREVLEDINGPELLPAHLAPRA</sequence>
<feature type="domain" description="Orn/DAP/Arg decarboxylase 2 N-terminal" evidence="3">
    <location>
        <begin position="62"/>
        <end position="313"/>
    </location>
</feature>
<reference evidence="4 5" key="1">
    <citation type="submission" date="2018-07" db="EMBL/GenBank/DDBJ databases">
        <authorList>
            <person name="Quirk P.G."/>
            <person name="Krulwich T.A."/>
        </authorList>
    </citation>
    <scope>NUCLEOTIDE SEQUENCE [LARGE SCALE GENOMIC DNA]</scope>
    <source>
        <strain evidence="4 5">CC-BB4</strain>
    </source>
</reference>
<keyword evidence="5" id="KW-1185">Reference proteome</keyword>
<dbReference type="Gene3D" id="3.20.20.10">
    <property type="entry name" value="Alanine racemase"/>
    <property type="match status" value="1"/>
</dbReference>
<evidence type="ECO:0000256" key="2">
    <source>
        <dbReference type="ARBA" id="ARBA00022898"/>
    </source>
</evidence>
<keyword evidence="2" id="KW-0663">Pyridoxal phosphate</keyword>
<dbReference type="RefSeq" id="WP_115691562.1">
    <property type="nucleotide sequence ID" value="NZ_CP031417.1"/>
</dbReference>
<dbReference type="AlphaFoldDB" id="A0A345ZW95"/>
<dbReference type="Pfam" id="PF02784">
    <property type="entry name" value="Orn_Arg_deC_N"/>
    <property type="match status" value="1"/>
</dbReference>
<dbReference type="InterPro" id="IPR029066">
    <property type="entry name" value="PLP-binding_barrel"/>
</dbReference>
<gene>
    <name evidence="4" type="ORF">DW352_12110</name>
</gene>
<dbReference type="SUPFAM" id="SSF50621">
    <property type="entry name" value="Alanine racemase C-terminal domain-like"/>
    <property type="match status" value="1"/>
</dbReference>
<dbReference type="Gene3D" id="2.40.37.10">
    <property type="entry name" value="Lyase, Ornithine Decarboxylase, Chain A, domain 1"/>
    <property type="match status" value="1"/>
</dbReference>
<dbReference type="GO" id="GO:0009089">
    <property type="term" value="P:lysine biosynthetic process via diaminopimelate"/>
    <property type="evidence" value="ECO:0007669"/>
    <property type="project" value="TreeGrafter"/>
</dbReference>
<dbReference type="Proteomes" id="UP000254889">
    <property type="component" value="Chromosome"/>
</dbReference>
<dbReference type="EMBL" id="CP031417">
    <property type="protein sequence ID" value="AXK81192.1"/>
    <property type="molecule type" value="Genomic_DNA"/>
</dbReference>
<name>A0A345ZW95_9HYPH</name>
<comment type="cofactor">
    <cofactor evidence="1">
        <name>pyridoxal 5'-phosphate</name>
        <dbReference type="ChEBI" id="CHEBI:597326"/>
    </cofactor>
</comment>
<dbReference type="GO" id="GO:0008836">
    <property type="term" value="F:diaminopimelate decarboxylase activity"/>
    <property type="evidence" value="ECO:0007669"/>
    <property type="project" value="TreeGrafter"/>
</dbReference>
<organism evidence="4 5">
    <name type="scientific">Pseudolabrys taiwanensis</name>
    <dbReference type="NCBI Taxonomy" id="331696"/>
    <lineage>
        <taxon>Bacteria</taxon>
        <taxon>Pseudomonadati</taxon>
        <taxon>Pseudomonadota</taxon>
        <taxon>Alphaproteobacteria</taxon>
        <taxon>Hyphomicrobiales</taxon>
        <taxon>Xanthobacteraceae</taxon>
        <taxon>Pseudolabrys</taxon>
    </lineage>
</organism>
<dbReference type="PANTHER" id="PTHR43727:SF2">
    <property type="entry name" value="GROUP IV DECARBOXYLASE"/>
    <property type="match status" value="1"/>
</dbReference>
<dbReference type="InterPro" id="IPR022644">
    <property type="entry name" value="De-COase2_N"/>
</dbReference>